<sequence>MNAAIKLMRFRMIKQHALILLMTLSSAPVLAANVYTFADCLDLVKKNNAELVAAEQSLDSARYNLNAAYSNYLPQISANLGYQKGETDQVESEGYTATLNATQNVFNGFSDMAKVSENEGKLKVAEASLRTVKAKISYDLKSAFANVIYAQESLKLTKSIQKRRADNLNMVELRFQSGRENKGSVLLSKAYLKQAQLDVLKAENFFNTSRSSLIRVTGLSPDAEFEVQGRAPESNPPSVTPSFAKLAEQTPERQQAQGQIQSAEAGLSSSRSEFLPSLDLSGSVGNTGESWYPDRDRWSVGATLSWSLFSGGKDYFTNKSAFAQKLVAENTWKNSELEIIVKLRQAFAEFTEAVEQVKVSDAFVEAGSVRAEIGRSKYNNGLTTFDDWDKIENDLISYQKDQTLKRRDRVVAEANWEKTQGVGVLP</sequence>
<organism evidence="9 10">
    <name type="scientific">Bdellovibrio bacteriovorus (strain ATCC 15356 / DSM 50701 / NCIMB 9529 / HD100)</name>
    <dbReference type="NCBI Taxonomy" id="264462"/>
    <lineage>
        <taxon>Bacteria</taxon>
        <taxon>Pseudomonadati</taxon>
        <taxon>Bdellovibrionota</taxon>
        <taxon>Bdellovibrionia</taxon>
        <taxon>Bdellovibrionales</taxon>
        <taxon>Pseudobdellovibrionaceae</taxon>
        <taxon>Bdellovibrio</taxon>
    </lineage>
</organism>
<dbReference type="GO" id="GO:0015562">
    <property type="term" value="F:efflux transmembrane transporter activity"/>
    <property type="evidence" value="ECO:0007669"/>
    <property type="project" value="InterPro"/>
</dbReference>
<dbReference type="HOGENOM" id="CLU_012817_10_6_7"/>
<comment type="subcellular location">
    <subcellularLocation>
        <location evidence="1">Cell outer membrane</location>
    </subcellularLocation>
</comment>
<evidence type="ECO:0000256" key="3">
    <source>
        <dbReference type="ARBA" id="ARBA00022448"/>
    </source>
</evidence>
<keyword evidence="3" id="KW-0813">Transport</keyword>
<keyword evidence="10" id="KW-1185">Reference proteome</keyword>
<evidence type="ECO:0000256" key="4">
    <source>
        <dbReference type="ARBA" id="ARBA00022452"/>
    </source>
</evidence>
<protein>
    <submittedName>
        <fullName evidence="9">FusA/NodT family protein</fullName>
    </submittedName>
</protein>
<dbReference type="GO" id="GO:0015288">
    <property type="term" value="F:porin activity"/>
    <property type="evidence" value="ECO:0007669"/>
    <property type="project" value="TreeGrafter"/>
</dbReference>
<evidence type="ECO:0000313" key="9">
    <source>
        <dbReference type="EMBL" id="CAE78666.1"/>
    </source>
</evidence>
<dbReference type="GO" id="GO:1990281">
    <property type="term" value="C:efflux pump complex"/>
    <property type="evidence" value="ECO:0007669"/>
    <property type="project" value="TreeGrafter"/>
</dbReference>
<feature type="signal peptide" evidence="8">
    <location>
        <begin position="1"/>
        <end position="31"/>
    </location>
</feature>
<evidence type="ECO:0000256" key="5">
    <source>
        <dbReference type="ARBA" id="ARBA00022692"/>
    </source>
</evidence>
<dbReference type="PANTHER" id="PTHR30026">
    <property type="entry name" value="OUTER MEMBRANE PROTEIN TOLC"/>
    <property type="match status" value="1"/>
</dbReference>
<dbReference type="eggNOG" id="COG1538">
    <property type="taxonomic scope" value="Bacteria"/>
</dbReference>
<dbReference type="InterPro" id="IPR051906">
    <property type="entry name" value="TolC-like"/>
</dbReference>
<keyword evidence="8" id="KW-0732">Signal</keyword>
<dbReference type="AlphaFoldDB" id="Q6MPY1"/>
<keyword evidence="6" id="KW-0472">Membrane</keyword>
<dbReference type="GO" id="GO:0009279">
    <property type="term" value="C:cell outer membrane"/>
    <property type="evidence" value="ECO:0007669"/>
    <property type="project" value="UniProtKB-SubCell"/>
</dbReference>
<evidence type="ECO:0000256" key="7">
    <source>
        <dbReference type="ARBA" id="ARBA00023237"/>
    </source>
</evidence>
<name>Q6MPY1_BDEBA</name>
<evidence type="ECO:0000313" key="10">
    <source>
        <dbReference type="Proteomes" id="UP000008080"/>
    </source>
</evidence>
<dbReference type="PANTHER" id="PTHR30026:SF20">
    <property type="entry name" value="OUTER MEMBRANE PROTEIN TOLC"/>
    <property type="match status" value="1"/>
</dbReference>
<keyword evidence="7" id="KW-0998">Cell outer membrane</keyword>
<evidence type="ECO:0000256" key="6">
    <source>
        <dbReference type="ARBA" id="ARBA00023136"/>
    </source>
</evidence>
<reference evidence="9 10" key="1">
    <citation type="journal article" date="2004" name="Science">
        <title>A predator unmasked: life cycle of Bdellovibrio bacteriovorus from a genomic perspective.</title>
        <authorList>
            <person name="Rendulic S."/>
            <person name="Jagtap P."/>
            <person name="Rosinus A."/>
            <person name="Eppinger M."/>
            <person name="Baar C."/>
            <person name="Lanz C."/>
            <person name="Keller H."/>
            <person name="Lambert C."/>
            <person name="Evans K.J."/>
            <person name="Goesmann A."/>
            <person name="Meyer F."/>
            <person name="Sockett R.E."/>
            <person name="Schuster S.C."/>
        </authorList>
    </citation>
    <scope>NUCLEOTIDE SEQUENCE [LARGE SCALE GENOMIC DNA]</scope>
    <source>
        <strain evidence="10">ATCC 15356 / DSM 50701 / NCIMB 9529 / HD100</strain>
    </source>
</reference>
<feature type="chain" id="PRO_5004276530" evidence="8">
    <location>
        <begin position="32"/>
        <end position="426"/>
    </location>
</feature>
<dbReference type="Gene3D" id="1.20.1600.10">
    <property type="entry name" value="Outer membrane efflux proteins (OEP)"/>
    <property type="match status" value="1"/>
</dbReference>
<keyword evidence="5" id="KW-0812">Transmembrane</keyword>
<dbReference type="KEGG" id="bba:Bd0707"/>
<dbReference type="SUPFAM" id="SSF56954">
    <property type="entry name" value="Outer membrane efflux proteins (OEP)"/>
    <property type="match status" value="1"/>
</dbReference>
<evidence type="ECO:0000256" key="2">
    <source>
        <dbReference type="ARBA" id="ARBA00007613"/>
    </source>
</evidence>
<gene>
    <name evidence="9" type="ordered locus">Bd0707</name>
</gene>
<proteinExistence type="inferred from homology"/>
<dbReference type="InterPro" id="IPR003423">
    <property type="entry name" value="OMP_efflux"/>
</dbReference>
<evidence type="ECO:0000256" key="1">
    <source>
        <dbReference type="ARBA" id="ARBA00004442"/>
    </source>
</evidence>
<accession>Q6MPY1</accession>
<comment type="similarity">
    <text evidence="2">Belongs to the outer membrane factor (OMF) (TC 1.B.17) family.</text>
</comment>
<dbReference type="STRING" id="264462.Bd0707"/>
<evidence type="ECO:0000256" key="8">
    <source>
        <dbReference type="SAM" id="SignalP"/>
    </source>
</evidence>
<dbReference type="EMBL" id="BX842647">
    <property type="protein sequence ID" value="CAE78666.1"/>
    <property type="molecule type" value="Genomic_DNA"/>
</dbReference>
<dbReference type="Pfam" id="PF02321">
    <property type="entry name" value="OEP"/>
    <property type="match status" value="2"/>
</dbReference>
<dbReference type="Proteomes" id="UP000008080">
    <property type="component" value="Chromosome"/>
</dbReference>
<keyword evidence="4" id="KW-1134">Transmembrane beta strand</keyword>